<dbReference type="GO" id="GO:0046856">
    <property type="term" value="P:phosphatidylinositol dephosphorylation"/>
    <property type="evidence" value="ECO:0007669"/>
    <property type="project" value="TreeGrafter"/>
</dbReference>
<dbReference type="SUPFAM" id="SSF52799">
    <property type="entry name" value="(Phosphotyrosine protein) phosphatases II"/>
    <property type="match status" value="1"/>
</dbReference>
<dbReference type="CDD" id="cd14537">
    <property type="entry name" value="PTP-MTMR10-like"/>
    <property type="match status" value="1"/>
</dbReference>
<dbReference type="Pfam" id="PF12578">
    <property type="entry name" value="3-PAP"/>
    <property type="match status" value="1"/>
</dbReference>
<dbReference type="Pfam" id="PF06602">
    <property type="entry name" value="Myotub-related"/>
    <property type="match status" value="1"/>
</dbReference>
<dbReference type="Gene3D" id="2.30.29.30">
    <property type="entry name" value="Pleckstrin-homology domain (PH domain)/Phosphotyrosine-binding domain (PTB)"/>
    <property type="match status" value="1"/>
</dbReference>
<comment type="similarity">
    <text evidence="1">Belongs to the protein-tyrosine phosphatase family. Non-receptor class myotubularin subfamily.</text>
</comment>
<dbReference type="InterPro" id="IPR022587">
    <property type="entry name" value="MTMR12-like_C"/>
</dbReference>
<organism evidence="3 4">
    <name type="scientific">Acanthoscelides obtectus</name>
    <name type="common">Bean weevil</name>
    <name type="synonym">Bruchus obtectus</name>
    <dbReference type="NCBI Taxonomy" id="200917"/>
    <lineage>
        <taxon>Eukaryota</taxon>
        <taxon>Metazoa</taxon>
        <taxon>Ecdysozoa</taxon>
        <taxon>Arthropoda</taxon>
        <taxon>Hexapoda</taxon>
        <taxon>Insecta</taxon>
        <taxon>Pterygota</taxon>
        <taxon>Neoptera</taxon>
        <taxon>Endopterygota</taxon>
        <taxon>Coleoptera</taxon>
        <taxon>Polyphaga</taxon>
        <taxon>Cucujiformia</taxon>
        <taxon>Chrysomeloidea</taxon>
        <taxon>Chrysomelidae</taxon>
        <taxon>Bruchinae</taxon>
        <taxon>Bruchini</taxon>
        <taxon>Acanthoscelides</taxon>
    </lineage>
</organism>
<accession>A0A9P0PIJ5</accession>
<keyword evidence="4" id="KW-1185">Reference proteome</keyword>
<dbReference type="InterPro" id="IPR029021">
    <property type="entry name" value="Prot-tyrosine_phosphatase-like"/>
</dbReference>
<evidence type="ECO:0000256" key="1">
    <source>
        <dbReference type="ARBA" id="ARBA00007471"/>
    </source>
</evidence>
<dbReference type="AlphaFoldDB" id="A0A9P0PIJ5"/>
<sequence length="638" mass="73285">MNDIKEDGRFKSYIGESDLESITLDDSQKTKFLEGETIVCEAHKVIMYPPLSDRKRYLTGVLTVTTFKLSFATAEEPEASNCYQQNLLLGVHDVCLSSIDIIYQSGDRTKKRLHPGHPVSGKIKDIIIICKNMKSLEFSFKLGDKDSGKNIVNALLHHAYPKRHTLLFAYDYKEPYVSNSISKEARFFLNKADWEKELKRTKCHNWRISQVNFNYQTSPLLIETMIVPQSVTDSLITEAIEKFRNRFFPIWVWGTAKGAALVRMADLLPAISDRTEENKLLEHIRKSHPDKKPPHIIDLSLPSPKDISSSFNKFRELCTPDSKRLFKSQDFKFYGLLDSTKWLSYVSTCLSKAVEAADQLTNEESSVVLQEGNGQDLNCVVSSLTQLMLDPFFRTKFGFQSLIQKDWVALGHPFANRLGHILCKEIEQSPIFLLFLDCVWQLIQQYPTAFQISETYLTTLWDSAHISIFETFLFNCHHHRYMAAQGSGNAHPPLALRSVWDWREQFSERDISLFCNPLYDDTFLEPLKPNPGVSNLEIWSQCYFRWLPDLEIRNGGRPQVDLYCRYLVAEILQTQQGNGDTNGKLIKNKEEYLDLIKKVNSLFPFSHNSGYISTDPTDNVLLSGDTLDTQSILNYNNE</sequence>
<dbReference type="PANTHER" id="PTHR10807:SF110">
    <property type="entry name" value="FI17948P1"/>
    <property type="match status" value="1"/>
</dbReference>
<dbReference type="PROSITE" id="PS51339">
    <property type="entry name" value="PPASE_MYOTUBULARIN"/>
    <property type="match status" value="1"/>
</dbReference>
<dbReference type="EMBL" id="CAKOFQ010007010">
    <property type="protein sequence ID" value="CAH1987093.1"/>
    <property type="molecule type" value="Genomic_DNA"/>
</dbReference>
<dbReference type="Proteomes" id="UP001152888">
    <property type="component" value="Unassembled WGS sequence"/>
</dbReference>
<dbReference type="GO" id="GO:0016020">
    <property type="term" value="C:membrane"/>
    <property type="evidence" value="ECO:0007669"/>
    <property type="project" value="TreeGrafter"/>
</dbReference>
<gene>
    <name evidence="3" type="ORF">ACAOBT_LOCUS17663</name>
</gene>
<name>A0A9P0PIJ5_ACAOB</name>
<comment type="caution">
    <text evidence="3">The sequence shown here is derived from an EMBL/GenBank/DDBJ whole genome shotgun (WGS) entry which is preliminary data.</text>
</comment>
<evidence type="ECO:0000313" key="4">
    <source>
        <dbReference type="Proteomes" id="UP001152888"/>
    </source>
</evidence>
<dbReference type="InterPro" id="IPR011993">
    <property type="entry name" value="PH-like_dom_sf"/>
</dbReference>
<protein>
    <recommendedName>
        <fullName evidence="2">Myotubularin phosphatase domain-containing protein</fullName>
    </recommendedName>
</protein>
<evidence type="ECO:0000313" key="3">
    <source>
        <dbReference type="EMBL" id="CAH1987093.1"/>
    </source>
</evidence>
<dbReference type="GO" id="GO:0005737">
    <property type="term" value="C:cytoplasm"/>
    <property type="evidence" value="ECO:0007669"/>
    <property type="project" value="TreeGrafter"/>
</dbReference>
<proteinExistence type="inferred from homology"/>
<feature type="domain" description="Myotubularin phosphatase" evidence="2">
    <location>
        <begin position="188"/>
        <end position="543"/>
    </location>
</feature>
<dbReference type="PANTHER" id="PTHR10807">
    <property type="entry name" value="MYOTUBULARIN-RELATED"/>
    <property type="match status" value="1"/>
</dbReference>
<dbReference type="SUPFAM" id="SSF50729">
    <property type="entry name" value="PH domain-like"/>
    <property type="match status" value="1"/>
</dbReference>
<dbReference type="InterPro" id="IPR010569">
    <property type="entry name" value="Myotubularin-like_Pase_dom"/>
</dbReference>
<evidence type="ECO:0000259" key="2">
    <source>
        <dbReference type="PROSITE" id="PS51339"/>
    </source>
</evidence>
<reference evidence="3" key="1">
    <citation type="submission" date="2022-03" db="EMBL/GenBank/DDBJ databases">
        <authorList>
            <person name="Sayadi A."/>
        </authorList>
    </citation>
    <scope>NUCLEOTIDE SEQUENCE</scope>
</reference>
<dbReference type="OrthoDB" id="271628at2759"/>
<dbReference type="InterPro" id="IPR030564">
    <property type="entry name" value="Myotubularin"/>
</dbReference>